<comment type="caution">
    <text evidence="2">The sequence shown here is derived from an EMBL/GenBank/DDBJ whole genome shotgun (WGS) entry which is preliminary data.</text>
</comment>
<protein>
    <submittedName>
        <fullName evidence="2">Translation initiation factor IF-2</fullName>
    </submittedName>
</protein>
<dbReference type="GO" id="GO:0003743">
    <property type="term" value="F:translation initiation factor activity"/>
    <property type="evidence" value="ECO:0007669"/>
    <property type="project" value="UniProtKB-KW"/>
</dbReference>
<proteinExistence type="predicted"/>
<evidence type="ECO:0000313" key="3">
    <source>
        <dbReference type="Proteomes" id="UP000325902"/>
    </source>
</evidence>
<gene>
    <name evidence="2" type="primary">infB_0</name>
    <name evidence="2" type="ORF">DBV05_g4659</name>
</gene>
<dbReference type="PANTHER" id="PTHR15398">
    <property type="entry name" value="BROMODOMAIN-CONTAINING PROTEIN 8"/>
    <property type="match status" value="1"/>
</dbReference>
<dbReference type="OrthoDB" id="21449at2759"/>
<dbReference type="GO" id="GO:0035267">
    <property type="term" value="C:NuA4 histone acetyltransferase complex"/>
    <property type="evidence" value="ECO:0007669"/>
    <property type="project" value="TreeGrafter"/>
</dbReference>
<keyword evidence="3" id="KW-1185">Reference proteome</keyword>
<dbReference type="PANTHER" id="PTHR15398:SF4">
    <property type="entry name" value="BROMODOMAIN-CONTAINING PROTEIN 8 ISOFORM X1"/>
    <property type="match status" value="1"/>
</dbReference>
<accession>A0A5N5DI39</accession>
<name>A0A5N5DI39_9PEZI</name>
<feature type="region of interest" description="Disordered" evidence="1">
    <location>
        <begin position="74"/>
        <end position="110"/>
    </location>
</feature>
<dbReference type="AlphaFoldDB" id="A0A5N5DI39"/>
<keyword evidence="2" id="KW-0648">Protein biosynthesis</keyword>
<evidence type="ECO:0000256" key="1">
    <source>
        <dbReference type="SAM" id="MobiDB-lite"/>
    </source>
</evidence>
<feature type="compositionally biased region" description="Basic residues" evidence="1">
    <location>
        <begin position="227"/>
        <end position="244"/>
    </location>
</feature>
<feature type="compositionally biased region" description="Polar residues" evidence="1">
    <location>
        <begin position="216"/>
        <end position="226"/>
    </location>
</feature>
<sequence>MSGLPAHYTPLESLLLFQSLACYGVEAPVFAKVSDLLLHNDAVKNAASFSPDRLTPDALRDLYLHLLKEEIRDELDPRSENEPPVQNGDSPSRKRKAPSPNPPSVQEAAQHQHLLPQLIAKLYTRYRRHAIDEIREHEKRYDHFSRELRAIQSGEWDERLQREHLVNGAREASRASPIAGPSPAVAQPTTEIAPQDAQGPVKAPSTAPQASPPGSKEQSPSAQHTQAPRRRPHNLRFPIKHNRNLRLINGPHRFRSNRSSSSNRSNSNNSKLGPLRNTLRMVASILRPMVRRLLHPLDLLRVLRPIMSP</sequence>
<keyword evidence="2" id="KW-0396">Initiation factor</keyword>
<dbReference type="Proteomes" id="UP000325902">
    <property type="component" value="Unassembled WGS sequence"/>
</dbReference>
<feature type="compositionally biased region" description="Low complexity" evidence="1">
    <location>
        <begin position="257"/>
        <end position="270"/>
    </location>
</feature>
<evidence type="ECO:0000313" key="2">
    <source>
        <dbReference type="EMBL" id="KAB2576682.1"/>
    </source>
</evidence>
<reference evidence="2 3" key="1">
    <citation type="journal article" date="2019" name="Sci. Rep.">
        <title>A multi-omics analysis of the grapevine pathogen Lasiodiplodia theobromae reveals that temperature affects the expression of virulence- and pathogenicity-related genes.</title>
        <authorList>
            <person name="Felix C."/>
            <person name="Meneses R."/>
            <person name="Goncalves M.F.M."/>
            <person name="Tilleman L."/>
            <person name="Duarte A.S."/>
            <person name="Jorrin-Novo J.V."/>
            <person name="Van de Peer Y."/>
            <person name="Deforce D."/>
            <person name="Van Nieuwerburgh F."/>
            <person name="Esteves A.C."/>
            <person name="Alves A."/>
        </authorList>
    </citation>
    <scope>NUCLEOTIDE SEQUENCE [LARGE SCALE GENOMIC DNA]</scope>
    <source>
        <strain evidence="2 3">LA-SOL3</strain>
    </source>
</reference>
<dbReference type="EMBL" id="VCHE01000022">
    <property type="protein sequence ID" value="KAB2576682.1"/>
    <property type="molecule type" value="Genomic_DNA"/>
</dbReference>
<organism evidence="2 3">
    <name type="scientific">Lasiodiplodia theobromae</name>
    <dbReference type="NCBI Taxonomy" id="45133"/>
    <lineage>
        <taxon>Eukaryota</taxon>
        <taxon>Fungi</taxon>
        <taxon>Dikarya</taxon>
        <taxon>Ascomycota</taxon>
        <taxon>Pezizomycotina</taxon>
        <taxon>Dothideomycetes</taxon>
        <taxon>Dothideomycetes incertae sedis</taxon>
        <taxon>Botryosphaeriales</taxon>
        <taxon>Botryosphaeriaceae</taxon>
        <taxon>Lasiodiplodia</taxon>
    </lineage>
</organism>
<feature type="region of interest" description="Disordered" evidence="1">
    <location>
        <begin position="167"/>
        <end position="275"/>
    </location>
</feature>